<evidence type="ECO:0000313" key="3">
    <source>
        <dbReference type="Proteomes" id="UP000319818"/>
    </source>
</evidence>
<dbReference type="AlphaFoldDB" id="A0A543FP57"/>
<keyword evidence="3" id="KW-1185">Reference proteome</keyword>
<feature type="compositionally biased region" description="Basic and acidic residues" evidence="1">
    <location>
        <begin position="186"/>
        <end position="196"/>
    </location>
</feature>
<accession>A0A543FP57</accession>
<dbReference type="Proteomes" id="UP000319818">
    <property type="component" value="Unassembled WGS sequence"/>
</dbReference>
<reference evidence="2 3" key="1">
    <citation type="submission" date="2019-06" db="EMBL/GenBank/DDBJ databases">
        <title>Sequencing the genomes of 1000 actinobacteria strains.</title>
        <authorList>
            <person name="Klenk H.-P."/>
        </authorList>
    </citation>
    <scope>NUCLEOTIDE SEQUENCE [LARGE SCALE GENOMIC DNA]</scope>
    <source>
        <strain evidence="2 3">DSM 45511</strain>
    </source>
</reference>
<protein>
    <submittedName>
        <fullName evidence="2">Uncharacterized protein</fullName>
    </submittedName>
</protein>
<dbReference type="RefSeq" id="WP_142106835.1">
    <property type="nucleotide sequence ID" value="NZ_VFPH01000003.1"/>
</dbReference>
<organism evidence="2 3">
    <name type="scientific">Pseudonocardia cypriaca</name>
    <dbReference type="NCBI Taxonomy" id="882449"/>
    <lineage>
        <taxon>Bacteria</taxon>
        <taxon>Bacillati</taxon>
        <taxon>Actinomycetota</taxon>
        <taxon>Actinomycetes</taxon>
        <taxon>Pseudonocardiales</taxon>
        <taxon>Pseudonocardiaceae</taxon>
        <taxon>Pseudonocardia</taxon>
    </lineage>
</organism>
<name>A0A543FP57_9PSEU</name>
<dbReference type="OrthoDB" id="3579287at2"/>
<sequence>MADPPGAVRRYLHSRKNIAGMAGALAGVGLHLAGVVGDVWPVVAIGLYAVGALVAPPDPVEEPIAEPSLVDVLRTEVEAQLTRVELQRDELPVGAEPAVRRIARTVRLVLDRLDQVADRETDRLVAPERLADVAEIVRVDLSECLDAYFGRAPSMPPDTAARELAAQLEMIGARVDRLEAQVPDVHARRAEDLTRDMRRRYGSTRRPPGNGSCGGSR</sequence>
<gene>
    <name evidence="2" type="ORF">FB388_6938</name>
</gene>
<proteinExistence type="predicted"/>
<evidence type="ECO:0000313" key="2">
    <source>
        <dbReference type="EMBL" id="TQM35504.1"/>
    </source>
</evidence>
<comment type="caution">
    <text evidence="2">The sequence shown here is derived from an EMBL/GenBank/DDBJ whole genome shotgun (WGS) entry which is preliminary data.</text>
</comment>
<feature type="region of interest" description="Disordered" evidence="1">
    <location>
        <begin position="186"/>
        <end position="217"/>
    </location>
</feature>
<dbReference type="EMBL" id="VFPH01000003">
    <property type="protein sequence ID" value="TQM35504.1"/>
    <property type="molecule type" value="Genomic_DNA"/>
</dbReference>
<evidence type="ECO:0000256" key="1">
    <source>
        <dbReference type="SAM" id="MobiDB-lite"/>
    </source>
</evidence>